<evidence type="ECO:0000313" key="2">
    <source>
        <dbReference type="Proteomes" id="UP001317870"/>
    </source>
</evidence>
<protein>
    <submittedName>
        <fullName evidence="1">Uncharacterized protein</fullName>
    </submittedName>
</protein>
<dbReference type="Proteomes" id="UP001317870">
    <property type="component" value="Chromosome"/>
</dbReference>
<keyword evidence="2" id="KW-1185">Reference proteome</keyword>
<sequence>MHPALDGLRVARALDDRGLVLGDDDLARLTEQLDTRAPQRQADLFGGDQQRLARLDDLLQQRQQVLDGRDLRADQQDVRVLEDRFLTLRVVCCWPEHH</sequence>
<gene>
    <name evidence="1" type="ORF">IFM12276_58970</name>
</gene>
<organism evidence="1 2">
    <name type="scientific">Nocardia sputorum</name>
    <dbReference type="NCBI Taxonomy" id="2984338"/>
    <lineage>
        <taxon>Bacteria</taxon>
        <taxon>Bacillati</taxon>
        <taxon>Actinomycetota</taxon>
        <taxon>Actinomycetes</taxon>
        <taxon>Mycobacteriales</taxon>
        <taxon>Nocardiaceae</taxon>
        <taxon>Nocardia</taxon>
    </lineage>
</organism>
<dbReference type="EMBL" id="AP026978">
    <property type="protein sequence ID" value="BDU02869.1"/>
    <property type="molecule type" value="Genomic_DNA"/>
</dbReference>
<reference evidence="1 2" key="1">
    <citation type="submission" date="2022-11" db="EMBL/GenBank/DDBJ databases">
        <title>Genome Sequencing of Nocardia sp. ON39_IFM12276 and assembly.</title>
        <authorList>
            <person name="Shimojima M."/>
            <person name="Toyokawa M."/>
            <person name="Uesaka K."/>
        </authorList>
    </citation>
    <scope>NUCLEOTIDE SEQUENCE [LARGE SCALE GENOMIC DNA]</scope>
    <source>
        <strain evidence="1 2">IFM 12276</strain>
    </source>
</reference>
<evidence type="ECO:0000313" key="1">
    <source>
        <dbReference type="EMBL" id="BDU02869.1"/>
    </source>
</evidence>
<name>A0ABN6UC46_9NOCA</name>
<proteinExistence type="predicted"/>
<accession>A0ABN6UC46</accession>